<comment type="caution">
    <text evidence="7">The sequence shown here is derived from an EMBL/GenBank/DDBJ whole genome shotgun (WGS) entry which is preliminary data.</text>
</comment>
<dbReference type="EMBL" id="JOJR01000187">
    <property type="protein sequence ID" value="RCN42597.1"/>
    <property type="molecule type" value="Genomic_DNA"/>
</dbReference>
<evidence type="ECO:0000256" key="2">
    <source>
        <dbReference type="ARBA" id="ARBA00006670"/>
    </source>
</evidence>
<keyword evidence="3" id="KW-0812">Transmembrane</keyword>
<evidence type="ECO:0000256" key="6">
    <source>
        <dbReference type="SAM" id="SignalP"/>
    </source>
</evidence>
<evidence type="ECO:0000256" key="1">
    <source>
        <dbReference type="ARBA" id="ARBA00004141"/>
    </source>
</evidence>
<comment type="similarity">
    <text evidence="2">Belongs to the NRAMP family.</text>
</comment>
<evidence type="ECO:0000256" key="4">
    <source>
        <dbReference type="ARBA" id="ARBA00022989"/>
    </source>
</evidence>
<evidence type="ECO:0000313" key="7">
    <source>
        <dbReference type="EMBL" id="RCN42597.1"/>
    </source>
</evidence>
<accession>A0A368GI94</accession>
<dbReference type="STRING" id="29170.A0A368GI94"/>
<dbReference type="GO" id="GO:0046873">
    <property type="term" value="F:metal ion transmembrane transporter activity"/>
    <property type="evidence" value="ECO:0007669"/>
    <property type="project" value="InterPro"/>
</dbReference>
<reference evidence="7 8" key="1">
    <citation type="submission" date="2014-10" db="EMBL/GenBank/DDBJ databases">
        <title>Draft genome of the hookworm Ancylostoma caninum.</title>
        <authorList>
            <person name="Mitreva M."/>
        </authorList>
    </citation>
    <scope>NUCLEOTIDE SEQUENCE [LARGE SCALE GENOMIC DNA]</scope>
    <source>
        <strain evidence="7 8">Baltimore</strain>
    </source>
</reference>
<evidence type="ECO:0000256" key="5">
    <source>
        <dbReference type="ARBA" id="ARBA00023136"/>
    </source>
</evidence>
<comment type="subcellular location">
    <subcellularLocation>
        <location evidence="1">Membrane</location>
        <topology evidence="1">Multi-pass membrane protein</topology>
    </subcellularLocation>
</comment>
<proteinExistence type="inferred from homology"/>
<evidence type="ECO:0000313" key="8">
    <source>
        <dbReference type="Proteomes" id="UP000252519"/>
    </source>
</evidence>
<keyword evidence="5" id="KW-0472">Membrane</keyword>
<evidence type="ECO:0000256" key="3">
    <source>
        <dbReference type="ARBA" id="ARBA00022692"/>
    </source>
</evidence>
<dbReference type="InterPro" id="IPR001046">
    <property type="entry name" value="NRAMP_fam"/>
</dbReference>
<name>A0A368GI94_ANCCA</name>
<feature type="signal peptide" evidence="6">
    <location>
        <begin position="1"/>
        <end position="23"/>
    </location>
</feature>
<dbReference type="Proteomes" id="UP000252519">
    <property type="component" value="Unassembled WGS sequence"/>
</dbReference>
<gene>
    <name evidence="7" type="ORF">ANCCAN_11399</name>
</gene>
<protein>
    <submittedName>
        <fullName evidence="7">Uncharacterized protein</fullName>
    </submittedName>
</protein>
<organism evidence="7 8">
    <name type="scientific">Ancylostoma caninum</name>
    <name type="common">Dog hookworm</name>
    <dbReference type="NCBI Taxonomy" id="29170"/>
    <lineage>
        <taxon>Eukaryota</taxon>
        <taxon>Metazoa</taxon>
        <taxon>Ecdysozoa</taxon>
        <taxon>Nematoda</taxon>
        <taxon>Chromadorea</taxon>
        <taxon>Rhabditida</taxon>
        <taxon>Rhabditina</taxon>
        <taxon>Rhabditomorpha</taxon>
        <taxon>Strongyloidea</taxon>
        <taxon>Ancylostomatidae</taxon>
        <taxon>Ancylostomatinae</taxon>
        <taxon>Ancylostoma</taxon>
    </lineage>
</organism>
<keyword evidence="4" id="KW-1133">Transmembrane helix</keyword>
<sequence>MTQLIWVLLTAHVLGLLLQRLAARLGVVSGKHMAEVSGVEISSFMSDHYGHLRRWAEPKLVMISN</sequence>
<dbReference type="GO" id="GO:0016020">
    <property type="term" value="C:membrane"/>
    <property type="evidence" value="ECO:0007669"/>
    <property type="project" value="UniProtKB-SubCell"/>
</dbReference>
<feature type="chain" id="PRO_5016851470" evidence="6">
    <location>
        <begin position="24"/>
        <end position="65"/>
    </location>
</feature>
<dbReference type="Pfam" id="PF01566">
    <property type="entry name" value="Nramp"/>
    <property type="match status" value="1"/>
</dbReference>
<dbReference type="AlphaFoldDB" id="A0A368GI94"/>
<keyword evidence="8" id="KW-1185">Reference proteome</keyword>
<keyword evidence="6" id="KW-0732">Signal</keyword>